<gene>
    <name evidence="9" type="primary">LOC108569944</name>
</gene>
<reference evidence="9" key="1">
    <citation type="submission" date="2025-08" db="UniProtKB">
        <authorList>
            <consortium name="RefSeq"/>
        </authorList>
    </citation>
    <scope>IDENTIFICATION</scope>
    <source>
        <tissue evidence="9">Whole Larva</tissue>
    </source>
</reference>
<dbReference type="PROSITE" id="PS50262">
    <property type="entry name" value="G_PROTEIN_RECEP_F1_2"/>
    <property type="match status" value="1"/>
</dbReference>
<organism evidence="8 9">
    <name type="scientific">Nicrophorus vespilloides</name>
    <name type="common">Boreal carrion beetle</name>
    <dbReference type="NCBI Taxonomy" id="110193"/>
    <lineage>
        <taxon>Eukaryota</taxon>
        <taxon>Metazoa</taxon>
        <taxon>Ecdysozoa</taxon>
        <taxon>Arthropoda</taxon>
        <taxon>Hexapoda</taxon>
        <taxon>Insecta</taxon>
        <taxon>Pterygota</taxon>
        <taxon>Neoptera</taxon>
        <taxon>Endopterygota</taxon>
        <taxon>Coleoptera</taxon>
        <taxon>Polyphaga</taxon>
        <taxon>Staphyliniformia</taxon>
        <taxon>Silphidae</taxon>
        <taxon>Nicrophorinae</taxon>
        <taxon>Nicrophorus</taxon>
    </lineage>
</organism>
<dbReference type="InterPro" id="IPR017452">
    <property type="entry name" value="GPCR_Rhodpsn_7TM"/>
</dbReference>
<dbReference type="RefSeq" id="XP_017787214.1">
    <property type="nucleotide sequence ID" value="XM_017931725.1"/>
</dbReference>
<protein>
    <submittedName>
        <fullName evidence="9">Uncharacterized protein LOC108569944</fullName>
    </submittedName>
</protein>
<name>A0ABM1NK64_NICVS</name>
<keyword evidence="3 6" id="KW-0812">Transmembrane</keyword>
<dbReference type="InterPro" id="IPR000276">
    <property type="entry name" value="GPCR_Rhodpsn"/>
</dbReference>
<keyword evidence="5 6" id="KW-0472">Membrane</keyword>
<comment type="similarity">
    <text evidence="2">Belongs to the G-protein coupled receptor 1 family.</text>
</comment>
<dbReference type="Proteomes" id="UP000695000">
    <property type="component" value="Unplaced"/>
</dbReference>
<evidence type="ECO:0000259" key="7">
    <source>
        <dbReference type="PROSITE" id="PS50262"/>
    </source>
</evidence>
<dbReference type="SUPFAM" id="SSF81321">
    <property type="entry name" value="Family A G protein-coupled receptor-like"/>
    <property type="match status" value="1"/>
</dbReference>
<evidence type="ECO:0000256" key="2">
    <source>
        <dbReference type="ARBA" id="ARBA00010663"/>
    </source>
</evidence>
<keyword evidence="8" id="KW-1185">Reference proteome</keyword>
<feature type="transmembrane region" description="Helical" evidence="6">
    <location>
        <begin position="221"/>
        <end position="243"/>
    </location>
</feature>
<feature type="transmembrane region" description="Helical" evidence="6">
    <location>
        <begin position="13"/>
        <end position="38"/>
    </location>
</feature>
<feature type="domain" description="G-protein coupled receptors family 1 profile" evidence="7">
    <location>
        <begin position="29"/>
        <end position="111"/>
    </location>
</feature>
<evidence type="ECO:0000313" key="9">
    <source>
        <dbReference type="RefSeq" id="XP_017787214.1"/>
    </source>
</evidence>
<sequence length="286" mass="32862">MALLENISEEPEVIYELIITIINVLSIIVNILLIVLIVRSRSMRTKTNMYILNVCAADLLTLLVLLLYYLDKRIVRYTYKSVNYPHIQCILSNLEISLQIITTTFVIIMMTNCMYNSKCISQGIVLVLMWNLIAVAFYVNIQYCRDELTLIQGAVYAVFITCLLLILCAKYYLRCKNRGDISRDGAFRLNFGTIFVCLCLFSWVVNIIAEFTFTSESIFKHFILAFGTSVKVGKNIALGFYLLKYNEMFKDSFLGLFNCRIVRINESVNYSTDRTSVDISISTDKI</sequence>
<dbReference type="PRINTS" id="PR00237">
    <property type="entry name" value="GPCRRHODOPSN"/>
</dbReference>
<feature type="transmembrane region" description="Helical" evidence="6">
    <location>
        <begin position="153"/>
        <end position="173"/>
    </location>
</feature>
<dbReference type="Gene3D" id="1.20.1070.10">
    <property type="entry name" value="Rhodopsin 7-helix transmembrane proteins"/>
    <property type="match status" value="1"/>
</dbReference>
<feature type="transmembrane region" description="Helical" evidence="6">
    <location>
        <begin position="50"/>
        <end position="70"/>
    </location>
</feature>
<feature type="transmembrane region" description="Helical" evidence="6">
    <location>
        <begin position="185"/>
        <end position="209"/>
    </location>
</feature>
<dbReference type="GeneID" id="108569944"/>
<evidence type="ECO:0000256" key="3">
    <source>
        <dbReference type="ARBA" id="ARBA00022692"/>
    </source>
</evidence>
<feature type="transmembrane region" description="Helical" evidence="6">
    <location>
        <begin position="90"/>
        <end position="111"/>
    </location>
</feature>
<evidence type="ECO:0000313" key="8">
    <source>
        <dbReference type="Proteomes" id="UP000695000"/>
    </source>
</evidence>
<accession>A0ABM1NK64</accession>
<evidence type="ECO:0000256" key="5">
    <source>
        <dbReference type="ARBA" id="ARBA00023136"/>
    </source>
</evidence>
<evidence type="ECO:0000256" key="4">
    <source>
        <dbReference type="ARBA" id="ARBA00022989"/>
    </source>
</evidence>
<evidence type="ECO:0000256" key="1">
    <source>
        <dbReference type="ARBA" id="ARBA00004370"/>
    </source>
</evidence>
<comment type="subcellular location">
    <subcellularLocation>
        <location evidence="1">Membrane</location>
    </subcellularLocation>
</comment>
<proteinExistence type="inferred from homology"/>
<evidence type="ECO:0000256" key="6">
    <source>
        <dbReference type="SAM" id="Phobius"/>
    </source>
</evidence>
<feature type="transmembrane region" description="Helical" evidence="6">
    <location>
        <begin position="123"/>
        <end position="141"/>
    </location>
</feature>
<keyword evidence="4 6" id="KW-1133">Transmembrane helix</keyword>